<gene>
    <name evidence="4" type="ORF">A2310_05575</name>
</gene>
<dbReference type="SUPFAM" id="SSF111384">
    <property type="entry name" value="OmpH-like"/>
    <property type="match status" value="1"/>
</dbReference>
<sequence>MSIFVISFFKKYDIIIAIKYRRKVMLKKLTAGLLFSLFIASFAFAQTSSIGYIEVQKVFTNYKETAKAQKDLQKKEESFKKLFEESQKKLKEAEDKGKTKDELDKMTKELEKKLEPQRSELLQLNEQLTTKLQGNIVKAVEKVAQKVGIDVVLDKQVIIIGGMDISDMVIKELNK</sequence>
<evidence type="ECO:0000256" key="2">
    <source>
        <dbReference type="ARBA" id="ARBA00022729"/>
    </source>
</evidence>
<evidence type="ECO:0000256" key="3">
    <source>
        <dbReference type="SAM" id="Coils"/>
    </source>
</evidence>
<dbReference type="GO" id="GO:0005829">
    <property type="term" value="C:cytosol"/>
    <property type="evidence" value="ECO:0007669"/>
    <property type="project" value="TreeGrafter"/>
</dbReference>
<dbReference type="STRING" id="1802579.A2310_05575"/>
<evidence type="ECO:0008006" key="6">
    <source>
        <dbReference type="Google" id="ProtNLM"/>
    </source>
</evidence>
<dbReference type="Pfam" id="PF03938">
    <property type="entry name" value="OmpH"/>
    <property type="match status" value="1"/>
</dbReference>
<dbReference type="SMART" id="SM00935">
    <property type="entry name" value="OmpH"/>
    <property type="match status" value="1"/>
</dbReference>
<proteinExistence type="inferred from homology"/>
<keyword evidence="3" id="KW-0175">Coiled coil</keyword>
<evidence type="ECO:0000256" key="1">
    <source>
        <dbReference type="ARBA" id="ARBA00009091"/>
    </source>
</evidence>
<dbReference type="PANTHER" id="PTHR35089">
    <property type="entry name" value="CHAPERONE PROTEIN SKP"/>
    <property type="match status" value="1"/>
</dbReference>
<dbReference type="GO" id="GO:0051082">
    <property type="term" value="F:unfolded protein binding"/>
    <property type="evidence" value="ECO:0007669"/>
    <property type="project" value="InterPro"/>
</dbReference>
<dbReference type="GO" id="GO:0050821">
    <property type="term" value="P:protein stabilization"/>
    <property type="evidence" value="ECO:0007669"/>
    <property type="project" value="TreeGrafter"/>
</dbReference>
<dbReference type="PANTHER" id="PTHR35089:SF1">
    <property type="entry name" value="CHAPERONE PROTEIN SKP"/>
    <property type="match status" value="1"/>
</dbReference>
<dbReference type="Gene3D" id="3.30.910.20">
    <property type="entry name" value="Skp domain"/>
    <property type="match status" value="1"/>
</dbReference>
<evidence type="ECO:0000313" key="5">
    <source>
        <dbReference type="Proteomes" id="UP000178417"/>
    </source>
</evidence>
<accession>A0A1F4SU75</accession>
<dbReference type="EMBL" id="MEUB01000013">
    <property type="protein sequence ID" value="OGC23996.1"/>
    <property type="molecule type" value="Genomic_DNA"/>
</dbReference>
<feature type="coiled-coil region" evidence="3">
    <location>
        <begin position="65"/>
        <end position="127"/>
    </location>
</feature>
<reference evidence="4 5" key="1">
    <citation type="journal article" date="2016" name="Nat. Commun.">
        <title>Thousands of microbial genomes shed light on interconnected biogeochemical processes in an aquifer system.</title>
        <authorList>
            <person name="Anantharaman K."/>
            <person name="Brown C.T."/>
            <person name="Hug L.A."/>
            <person name="Sharon I."/>
            <person name="Castelle C.J."/>
            <person name="Probst A.J."/>
            <person name="Thomas B.C."/>
            <person name="Singh A."/>
            <person name="Wilkins M.J."/>
            <person name="Karaoz U."/>
            <person name="Brodie E.L."/>
            <person name="Williams K.H."/>
            <person name="Hubbard S.S."/>
            <person name="Banfield J.F."/>
        </authorList>
    </citation>
    <scope>NUCLEOTIDE SEQUENCE [LARGE SCALE GENOMIC DNA]</scope>
</reference>
<protein>
    <recommendedName>
        <fullName evidence="6">Molecular chaperone Skp</fullName>
    </recommendedName>
</protein>
<organism evidence="4 5">
    <name type="scientific">candidate division WOR-1 bacterium RIFOXYB2_FULL_37_13</name>
    <dbReference type="NCBI Taxonomy" id="1802579"/>
    <lineage>
        <taxon>Bacteria</taxon>
        <taxon>Bacillati</taxon>
        <taxon>Saganbacteria</taxon>
    </lineage>
</organism>
<dbReference type="Proteomes" id="UP000178417">
    <property type="component" value="Unassembled WGS sequence"/>
</dbReference>
<dbReference type="InterPro" id="IPR024930">
    <property type="entry name" value="Skp_dom_sf"/>
</dbReference>
<keyword evidence="2" id="KW-0732">Signal</keyword>
<comment type="caution">
    <text evidence="4">The sequence shown here is derived from an EMBL/GenBank/DDBJ whole genome shotgun (WGS) entry which is preliminary data.</text>
</comment>
<comment type="similarity">
    <text evidence="1">Belongs to the Skp family.</text>
</comment>
<name>A0A1F4SU75_UNCSA</name>
<dbReference type="AlphaFoldDB" id="A0A1F4SU75"/>
<dbReference type="InterPro" id="IPR005632">
    <property type="entry name" value="Chaperone_Skp"/>
</dbReference>
<evidence type="ECO:0000313" key="4">
    <source>
        <dbReference type="EMBL" id="OGC23996.1"/>
    </source>
</evidence>